<dbReference type="EMBL" id="PIEU01000111">
    <property type="protein sequence ID" value="PZL70963.1"/>
    <property type="molecule type" value="Genomic_DNA"/>
</dbReference>
<evidence type="ECO:0000313" key="2">
    <source>
        <dbReference type="Proteomes" id="UP000249828"/>
    </source>
</evidence>
<proteinExistence type="predicted"/>
<dbReference type="Gene3D" id="1.20.5.320">
    <property type="entry name" value="6-Phosphogluconate Dehydrogenase, domain 3"/>
    <property type="match status" value="1"/>
</dbReference>
<keyword evidence="2" id="KW-1185">Reference proteome</keyword>
<dbReference type="AlphaFoldDB" id="A0A2W3ZQ14"/>
<dbReference type="STRING" id="1077675.BCR22_06750"/>
<gene>
    <name evidence="1" type="ORF">CI088_13865</name>
</gene>
<reference evidence="1 2" key="1">
    <citation type="submission" date="2017-11" db="EMBL/GenBank/DDBJ databases">
        <title>Draft genome sequence of Enterococcus plantarum TRW2 strain isolated from lettuce.</title>
        <authorList>
            <person name="Kim E.B."/>
            <person name="Marco M.L."/>
            <person name="Williams T.R."/>
            <person name="You I.H."/>
        </authorList>
    </citation>
    <scope>NUCLEOTIDE SEQUENCE [LARGE SCALE GENOMIC DNA]</scope>
    <source>
        <strain evidence="1 2">TRW2</strain>
    </source>
</reference>
<protein>
    <submittedName>
        <fullName evidence="1">Collagen-like protein</fullName>
    </submittedName>
</protein>
<keyword evidence="1" id="KW-0176">Collagen</keyword>
<sequence length="88" mass="9019">MTDIVELKSDGFVVYPKTHVSAIEGMTTIKGEKGDTGPQGIPGLQGPAGINATTTADATQTVKGLMSAADKKKLDTLPTITFSKVGAV</sequence>
<evidence type="ECO:0000313" key="1">
    <source>
        <dbReference type="EMBL" id="PZL70963.1"/>
    </source>
</evidence>
<accession>A0A2W3ZQ14</accession>
<dbReference type="RefSeq" id="WP_111248602.1">
    <property type="nucleotide sequence ID" value="NZ_JAFLVY010000019.1"/>
</dbReference>
<name>A0A2W3ZQ14_9ENTE</name>
<comment type="caution">
    <text evidence="1">The sequence shown here is derived from an EMBL/GenBank/DDBJ whole genome shotgun (WGS) entry which is preliminary data.</text>
</comment>
<dbReference type="Proteomes" id="UP000249828">
    <property type="component" value="Unassembled WGS sequence"/>
</dbReference>
<organism evidence="1 2">
    <name type="scientific">Enterococcus plantarum</name>
    <dbReference type="NCBI Taxonomy" id="1077675"/>
    <lineage>
        <taxon>Bacteria</taxon>
        <taxon>Bacillati</taxon>
        <taxon>Bacillota</taxon>
        <taxon>Bacilli</taxon>
        <taxon>Lactobacillales</taxon>
        <taxon>Enterococcaceae</taxon>
        <taxon>Enterococcus</taxon>
    </lineage>
</organism>